<gene>
    <name evidence="2" type="ORF">DFP72DRAFT_887939</name>
</gene>
<dbReference type="EMBL" id="JACGCI010000018">
    <property type="protein sequence ID" value="KAF6758686.1"/>
    <property type="molecule type" value="Genomic_DNA"/>
</dbReference>
<dbReference type="Proteomes" id="UP000521943">
    <property type="component" value="Unassembled WGS sequence"/>
</dbReference>
<reference evidence="2 3" key="1">
    <citation type="submission" date="2020-07" db="EMBL/GenBank/DDBJ databases">
        <title>Comparative genomics of pyrophilous fungi reveals a link between fire events and developmental genes.</title>
        <authorList>
            <consortium name="DOE Joint Genome Institute"/>
            <person name="Steindorff A.S."/>
            <person name="Carver A."/>
            <person name="Calhoun S."/>
            <person name="Stillman K."/>
            <person name="Liu H."/>
            <person name="Lipzen A."/>
            <person name="Pangilinan J."/>
            <person name="Labutti K."/>
            <person name="Bruns T.D."/>
            <person name="Grigoriev I.V."/>
        </authorList>
    </citation>
    <scope>NUCLEOTIDE SEQUENCE [LARGE SCALE GENOMIC DNA]</scope>
    <source>
        <strain evidence="2 3">CBS 144469</strain>
    </source>
</reference>
<dbReference type="Pfam" id="PF12937">
    <property type="entry name" value="F-box-like"/>
    <property type="match status" value="1"/>
</dbReference>
<feature type="domain" description="F-box" evidence="1">
    <location>
        <begin position="49"/>
        <end position="101"/>
    </location>
</feature>
<keyword evidence="3" id="KW-1185">Reference proteome</keyword>
<dbReference type="OrthoDB" id="2826461at2759"/>
<proteinExistence type="predicted"/>
<dbReference type="InterPro" id="IPR001810">
    <property type="entry name" value="F-box_dom"/>
</dbReference>
<evidence type="ECO:0000313" key="2">
    <source>
        <dbReference type="EMBL" id="KAF6758686.1"/>
    </source>
</evidence>
<dbReference type="Gene3D" id="3.80.10.10">
    <property type="entry name" value="Ribonuclease Inhibitor"/>
    <property type="match status" value="1"/>
</dbReference>
<organism evidence="2 3">
    <name type="scientific">Ephemerocybe angulata</name>
    <dbReference type="NCBI Taxonomy" id="980116"/>
    <lineage>
        <taxon>Eukaryota</taxon>
        <taxon>Fungi</taxon>
        <taxon>Dikarya</taxon>
        <taxon>Basidiomycota</taxon>
        <taxon>Agaricomycotina</taxon>
        <taxon>Agaricomycetes</taxon>
        <taxon>Agaricomycetidae</taxon>
        <taxon>Agaricales</taxon>
        <taxon>Agaricineae</taxon>
        <taxon>Psathyrellaceae</taxon>
        <taxon>Ephemerocybe</taxon>
    </lineage>
</organism>
<evidence type="ECO:0000259" key="1">
    <source>
        <dbReference type="Pfam" id="PF12937"/>
    </source>
</evidence>
<evidence type="ECO:0000313" key="3">
    <source>
        <dbReference type="Proteomes" id="UP000521943"/>
    </source>
</evidence>
<dbReference type="InterPro" id="IPR032675">
    <property type="entry name" value="LRR_dom_sf"/>
</dbReference>
<comment type="caution">
    <text evidence="2">The sequence shown here is derived from an EMBL/GenBank/DDBJ whole genome shotgun (WGS) entry which is preliminary data.</text>
</comment>
<protein>
    <recommendedName>
        <fullName evidence="1">F-box domain-containing protein</fullName>
    </recommendedName>
</protein>
<accession>A0A8H6I7C2</accession>
<sequence length="558" mass="62530">MWSIATQRLLDKDGKILADEHRELIRKRVNELKNEICALHRLHNTLAPINRLPPEILSRIFVQSSAECRQDSLSWIQVTHTCHHWRMVALDSAALWSDISFVNPAFTKVMLARSKNAPLHVDLSTSYTRKTPAIYEALSEVLDQGSRLRSIAIDNVTNSRRSGRLHLRRFLSKCYAAPILEDLRLHTSMDHCLSSAFLRGGSPTLKHLELSGCIISNWNTIPFGTALLTLNLARSSSQVNENLSGSGFISLLQNVPSLENLHIRFLLPRGLYSQSPAAAPFTHSKLRTLELIDYPENIEAFLRAVYVPNAENIILSLDDDVTLRYGYPDLTTLFGALQSSWHKVVSAGIGELRVSSDELSYGTPPSHSFWFKFNNPASTASIQSPYTLDLRRVQIANLEAEAVILAAEECWGMLELQVLDLDTDAEMSFSTWEVMWSLPKLQDITTVGPLFDDLFQYLIEEHIYMEEDPGTPISPFPALSSLTVEDAALSPEELYQWEIVFGDRPEHAPNLKVTLSQCSGLTKKMLEDTTALVGPRVEIVWEGQLDSHGGAVAIWDAD</sequence>
<name>A0A8H6I7C2_9AGAR</name>
<dbReference type="AlphaFoldDB" id="A0A8H6I7C2"/>
<dbReference type="Gene3D" id="1.20.1280.50">
    <property type="match status" value="1"/>
</dbReference>
<dbReference type="SUPFAM" id="SSF52047">
    <property type="entry name" value="RNI-like"/>
    <property type="match status" value="1"/>
</dbReference>